<dbReference type="SUPFAM" id="SSF111369">
    <property type="entry name" value="HlyD-like secretion proteins"/>
    <property type="match status" value="2"/>
</dbReference>
<dbReference type="PANTHER" id="PTHR30386">
    <property type="entry name" value="MEMBRANE FUSION SUBUNIT OF EMRAB-TOLC MULTIDRUG EFFLUX PUMP"/>
    <property type="match status" value="1"/>
</dbReference>
<dbReference type="InterPro" id="IPR050739">
    <property type="entry name" value="MFP"/>
</dbReference>
<evidence type="ECO:0000313" key="15">
    <source>
        <dbReference type="Proteomes" id="UP001146019"/>
    </source>
</evidence>
<dbReference type="PRINTS" id="PR01490">
    <property type="entry name" value="RTXTOXIND"/>
</dbReference>
<feature type="domain" description="Multidrug resistance protein MdtA-like barrel-sandwich hybrid" evidence="12">
    <location>
        <begin position="66"/>
        <end position="278"/>
    </location>
</feature>
<dbReference type="GO" id="GO:0046677">
    <property type="term" value="P:response to antibiotic"/>
    <property type="evidence" value="ECO:0007669"/>
    <property type="project" value="UniProtKB-ARBA"/>
</dbReference>
<name>A0A9X3DQI2_9GAMM</name>
<feature type="domain" description="Multidrug resistance protein MdtA-like alpha-helical hairpin" evidence="11">
    <location>
        <begin position="142"/>
        <end position="203"/>
    </location>
</feature>
<comment type="caution">
    <text evidence="14">The sequence shown here is derived from an EMBL/GenBank/DDBJ whole genome shotgun (WGS) entry which is preliminary data.</text>
</comment>
<dbReference type="EMBL" id="JAPKMY010000001">
    <property type="protein sequence ID" value="MCX5466680.1"/>
    <property type="molecule type" value="Genomic_DNA"/>
</dbReference>
<dbReference type="InterPro" id="IPR058624">
    <property type="entry name" value="MdtA-like_HH"/>
</dbReference>
<evidence type="ECO:0000259" key="11">
    <source>
        <dbReference type="Pfam" id="PF25876"/>
    </source>
</evidence>
<dbReference type="Gene3D" id="2.40.50.100">
    <property type="match status" value="1"/>
</dbReference>
<keyword evidence="5" id="KW-0997">Cell inner membrane</keyword>
<evidence type="ECO:0000256" key="7">
    <source>
        <dbReference type="ARBA" id="ARBA00022989"/>
    </source>
</evidence>
<evidence type="ECO:0000256" key="4">
    <source>
        <dbReference type="ARBA" id="ARBA00022475"/>
    </source>
</evidence>
<reference evidence="14" key="1">
    <citation type="submission" date="2022-11" db="EMBL/GenBank/DDBJ databases">
        <title>Biodiversity and phylogenetic relationships of bacteria.</title>
        <authorList>
            <person name="Machado R.A.R."/>
            <person name="Bhat A."/>
            <person name="Loulou A."/>
            <person name="Kallel S."/>
        </authorList>
    </citation>
    <scope>NUCLEOTIDE SEQUENCE</scope>
    <source>
        <strain evidence="14">A-IN1</strain>
    </source>
</reference>
<dbReference type="PANTHER" id="PTHR30386:SF19">
    <property type="entry name" value="MULTIDRUG EXPORT PROTEIN EMRA-RELATED"/>
    <property type="match status" value="1"/>
</dbReference>
<evidence type="ECO:0000259" key="12">
    <source>
        <dbReference type="Pfam" id="PF25917"/>
    </source>
</evidence>
<evidence type="ECO:0000256" key="8">
    <source>
        <dbReference type="ARBA" id="ARBA00023136"/>
    </source>
</evidence>
<dbReference type="Pfam" id="PF25917">
    <property type="entry name" value="BSH_RND"/>
    <property type="match status" value="1"/>
</dbReference>
<dbReference type="Proteomes" id="UP001146019">
    <property type="component" value="Unassembled WGS sequence"/>
</dbReference>
<feature type="domain" description="p-hydroxybenzoic acid efflux pump subunit AaeA-like beta-barrel" evidence="13">
    <location>
        <begin position="286"/>
        <end position="364"/>
    </location>
</feature>
<evidence type="ECO:0000313" key="14">
    <source>
        <dbReference type="EMBL" id="MCX5466680.1"/>
    </source>
</evidence>
<evidence type="ECO:0000256" key="5">
    <source>
        <dbReference type="ARBA" id="ARBA00022519"/>
    </source>
</evidence>
<accession>A0A9X3DQI2</accession>
<dbReference type="AlphaFoldDB" id="A0A9X3DQI2"/>
<dbReference type="InterPro" id="IPR058625">
    <property type="entry name" value="MdtA-like_BSH"/>
</dbReference>
<keyword evidence="9" id="KW-0175">Coiled coil</keyword>
<dbReference type="FunFam" id="2.40.30.170:FF:000003">
    <property type="entry name" value="Multidrug resistance protein A"/>
    <property type="match status" value="1"/>
</dbReference>
<dbReference type="Gene3D" id="2.40.30.170">
    <property type="match status" value="1"/>
</dbReference>
<evidence type="ECO:0000256" key="6">
    <source>
        <dbReference type="ARBA" id="ARBA00022692"/>
    </source>
</evidence>
<feature type="coiled-coil region" evidence="9">
    <location>
        <begin position="187"/>
        <end position="221"/>
    </location>
</feature>
<dbReference type="Pfam" id="PF25876">
    <property type="entry name" value="HH_MFP_RND"/>
    <property type="match status" value="1"/>
</dbReference>
<keyword evidence="8 10" id="KW-0472">Membrane</keyword>
<evidence type="ECO:0000256" key="2">
    <source>
        <dbReference type="ARBA" id="ARBA00009477"/>
    </source>
</evidence>
<keyword evidence="3" id="KW-0813">Transport</keyword>
<sequence length="385" mass="41159">MTEAQTTNVSPNDENEARTDLEAKQKRKKMLKIFAIIVVAAAILYAIWALVFSNTVETDNAYVGAETAEITSMVSGQVAEVLVSDTQQVKKGDVLAIIDNRDAKIAVAEAEAALTKAKRQYTQSSANSSSLSSQILVSTDDINSAKAQVAQAEVAYQQAQQEFARRQQLSATGAISKEEFSKAQSALNNAKASVDVAKAALAQTESKRKAAQSNLDANEALIRGTSQSSTPDVLVAQAKLDQALLDLQRTEIKAPLDGVVARRSIQIGQRVAPGVSLMKIVPIADLYVDANFKESQLKNVKVGQKATLTSDLYGKNVEYHGTVIGFSGGTGSAFALIPAQNATGNWIKVVQRLPVRIKLDSKELAEHPLRVGLSMNAEVDTSSAK</sequence>
<comment type="similarity">
    <text evidence="2">Belongs to the membrane fusion protein (MFP) (TC 8.A.1) family.</text>
</comment>
<dbReference type="GO" id="GO:0015721">
    <property type="term" value="P:bile acid and bile salt transport"/>
    <property type="evidence" value="ECO:0007669"/>
    <property type="project" value="UniProtKB-ARBA"/>
</dbReference>
<dbReference type="Pfam" id="PF25963">
    <property type="entry name" value="Beta-barrel_AAEA"/>
    <property type="match status" value="1"/>
</dbReference>
<gene>
    <name evidence="14" type="ORF">OSH00_02880</name>
</gene>
<evidence type="ECO:0000259" key="13">
    <source>
        <dbReference type="Pfam" id="PF25963"/>
    </source>
</evidence>
<organism evidence="14 15">
    <name type="scientific">Acinetobacter nematophilus</name>
    <dbReference type="NCBI Taxonomy" id="2994642"/>
    <lineage>
        <taxon>Bacteria</taxon>
        <taxon>Pseudomonadati</taxon>
        <taxon>Pseudomonadota</taxon>
        <taxon>Gammaproteobacteria</taxon>
        <taxon>Moraxellales</taxon>
        <taxon>Moraxellaceae</taxon>
        <taxon>Acinetobacter</taxon>
    </lineage>
</organism>
<proteinExistence type="inferred from homology"/>
<keyword evidence="15" id="KW-1185">Reference proteome</keyword>
<dbReference type="GO" id="GO:0005886">
    <property type="term" value="C:plasma membrane"/>
    <property type="evidence" value="ECO:0007669"/>
    <property type="project" value="UniProtKB-SubCell"/>
</dbReference>
<evidence type="ECO:0000256" key="10">
    <source>
        <dbReference type="SAM" id="Phobius"/>
    </source>
</evidence>
<evidence type="ECO:0000256" key="9">
    <source>
        <dbReference type="SAM" id="Coils"/>
    </source>
</evidence>
<comment type="subcellular location">
    <subcellularLocation>
        <location evidence="1">Cell inner membrane</location>
        <topology evidence="1">Single-pass membrane protein</topology>
        <orientation evidence="1">Periplasmic side</orientation>
    </subcellularLocation>
</comment>
<dbReference type="InterPro" id="IPR058634">
    <property type="entry name" value="AaeA-lik-b-barrel"/>
</dbReference>
<evidence type="ECO:0000256" key="1">
    <source>
        <dbReference type="ARBA" id="ARBA00004383"/>
    </source>
</evidence>
<dbReference type="GO" id="GO:1990961">
    <property type="term" value="P:xenobiotic detoxification by transmembrane export across the plasma membrane"/>
    <property type="evidence" value="ECO:0007669"/>
    <property type="project" value="UniProtKB-ARBA"/>
</dbReference>
<keyword evidence="7 10" id="KW-1133">Transmembrane helix</keyword>
<feature type="transmembrane region" description="Helical" evidence="10">
    <location>
        <begin position="33"/>
        <end position="52"/>
    </location>
</feature>
<feature type="coiled-coil region" evidence="9">
    <location>
        <begin position="100"/>
        <end position="162"/>
    </location>
</feature>
<keyword evidence="4" id="KW-1003">Cell membrane</keyword>
<evidence type="ECO:0000256" key="3">
    <source>
        <dbReference type="ARBA" id="ARBA00022448"/>
    </source>
</evidence>
<dbReference type="Gene3D" id="1.10.287.470">
    <property type="entry name" value="Helix hairpin bin"/>
    <property type="match status" value="2"/>
</dbReference>
<keyword evidence="6 10" id="KW-0812">Transmembrane</keyword>
<dbReference type="RefSeq" id="WP_266129151.1">
    <property type="nucleotide sequence ID" value="NZ_JAPKMY010000001.1"/>
</dbReference>
<protein>
    <submittedName>
        <fullName evidence="14">HlyD family efflux transporter periplasmic adaptor subunit</fullName>
    </submittedName>
</protein>